<dbReference type="PANTHER" id="PTHR43434:SF25">
    <property type="entry name" value="PHOSPHOGLYCOLATE PHOSPHATASE"/>
    <property type="match status" value="1"/>
</dbReference>
<dbReference type="GO" id="GO:0006281">
    <property type="term" value="P:DNA repair"/>
    <property type="evidence" value="ECO:0007669"/>
    <property type="project" value="TreeGrafter"/>
</dbReference>
<dbReference type="NCBIfam" id="TIGR01509">
    <property type="entry name" value="HAD-SF-IA-v3"/>
    <property type="match status" value="1"/>
</dbReference>
<dbReference type="OrthoDB" id="9807630at2"/>
<reference evidence="1 2" key="1">
    <citation type="submission" date="2019-10" db="EMBL/GenBank/DDBJ databases">
        <authorList>
            <person name="Dong K."/>
        </authorList>
    </citation>
    <scope>NUCLEOTIDE SEQUENCE [LARGE SCALE GENOMIC DNA]</scope>
    <source>
        <strain evidence="1 2">DSM 28960</strain>
    </source>
</reference>
<dbReference type="NCBIfam" id="TIGR01549">
    <property type="entry name" value="HAD-SF-IA-v1"/>
    <property type="match status" value="1"/>
</dbReference>
<name>A0A7X1Z9R0_9LACT</name>
<keyword evidence="2" id="KW-1185">Reference proteome</keyword>
<organism evidence="1 2">
    <name type="scientific">Lactococcus hircilactis</name>
    <dbReference type="NCBI Taxonomy" id="1494462"/>
    <lineage>
        <taxon>Bacteria</taxon>
        <taxon>Bacillati</taxon>
        <taxon>Bacillota</taxon>
        <taxon>Bacilli</taxon>
        <taxon>Lactobacillales</taxon>
        <taxon>Streptococcaceae</taxon>
        <taxon>Lactococcus</taxon>
    </lineage>
</organism>
<evidence type="ECO:0000313" key="1">
    <source>
        <dbReference type="EMBL" id="MQW39844.1"/>
    </source>
</evidence>
<dbReference type="AlphaFoldDB" id="A0A7X1Z9R0"/>
<protein>
    <submittedName>
        <fullName evidence="1">HAD-IA family hydrolase</fullName>
    </submittedName>
</protein>
<dbReference type="PANTHER" id="PTHR43434">
    <property type="entry name" value="PHOSPHOGLYCOLATE PHOSPHATASE"/>
    <property type="match status" value="1"/>
</dbReference>
<dbReference type="Gene3D" id="1.10.150.240">
    <property type="entry name" value="Putative phosphatase, domain 2"/>
    <property type="match status" value="1"/>
</dbReference>
<dbReference type="Gene3D" id="3.40.50.1000">
    <property type="entry name" value="HAD superfamily/HAD-like"/>
    <property type="match status" value="1"/>
</dbReference>
<proteinExistence type="predicted"/>
<dbReference type="InterPro" id="IPR006439">
    <property type="entry name" value="HAD-SF_hydro_IA"/>
</dbReference>
<dbReference type="EMBL" id="WITJ01000010">
    <property type="protein sequence ID" value="MQW39844.1"/>
    <property type="molecule type" value="Genomic_DNA"/>
</dbReference>
<dbReference type="InterPro" id="IPR023198">
    <property type="entry name" value="PGP-like_dom2"/>
</dbReference>
<dbReference type="SFLD" id="SFLDS00003">
    <property type="entry name" value="Haloacid_Dehalogenase"/>
    <property type="match status" value="1"/>
</dbReference>
<dbReference type="Proteomes" id="UP000439550">
    <property type="component" value="Unassembled WGS sequence"/>
</dbReference>
<dbReference type="SUPFAM" id="SSF56784">
    <property type="entry name" value="HAD-like"/>
    <property type="match status" value="1"/>
</dbReference>
<keyword evidence="1" id="KW-0378">Hydrolase</keyword>
<gene>
    <name evidence="1" type="ORF">GHI93_07890</name>
</gene>
<dbReference type="InterPro" id="IPR050155">
    <property type="entry name" value="HAD-like_hydrolase_sf"/>
</dbReference>
<dbReference type="RefSeq" id="WP_153496511.1">
    <property type="nucleotide sequence ID" value="NZ_CAXYUY010000011.1"/>
</dbReference>
<dbReference type="Pfam" id="PF13419">
    <property type="entry name" value="HAD_2"/>
    <property type="match status" value="1"/>
</dbReference>
<sequence length="198" mass="22327">MEYDNYIWDLGGTLLDNYETSSRAFAAALWMLSERVILHQEIYRALKVSTAYAVEQFASDIPQFLETYKALEAQTLTHPVLFVGAEKVLSVLTENGRRNFMISHRDAQVNEILKSANILQFFAEVVTADNGFKRKPAPDSIHYLLEKYQMNPEKTVMIGDRSIDIEAGIAAGVKTVFFDATKRDPKATQSITTLEALL</sequence>
<dbReference type="InterPro" id="IPR036412">
    <property type="entry name" value="HAD-like_sf"/>
</dbReference>
<evidence type="ECO:0000313" key="2">
    <source>
        <dbReference type="Proteomes" id="UP000439550"/>
    </source>
</evidence>
<accession>A0A7X1Z9R0</accession>
<dbReference type="InterPro" id="IPR041492">
    <property type="entry name" value="HAD_2"/>
</dbReference>
<dbReference type="SFLD" id="SFLDG01129">
    <property type="entry name" value="C1.5:_HAD__Beta-PGM__Phosphata"/>
    <property type="match status" value="1"/>
</dbReference>
<comment type="caution">
    <text evidence="1">The sequence shown here is derived from an EMBL/GenBank/DDBJ whole genome shotgun (WGS) entry which is preliminary data.</text>
</comment>
<dbReference type="GO" id="GO:0008967">
    <property type="term" value="F:phosphoglycolate phosphatase activity"/>
    <property type="evidence" value="ECO:0007669"/>
    <property type="project" value="TreeGrafter"/>
</dbReference>
<dbReference type="GO" id="GO:0005829">
    <property type="term" value="C:cytosol"/>
    <property type="evidence" value="ECO:0007669"/>
    <property type="project" value="TreeGrafter"/>
</dbReference>
<dbReference type="InterPro" id="IPR023214">
    <property type="entry name" value="HAD_sf"/>
</dbReference>